<evidence type="ECO:0000313" key="1">
    <source>
        <dbReference type="EMBL" id="NHZ60913.1"/>
    </source>
</evidence>
<organism evidence="1 2">
    <name type="scientific">Massilia genomosp. 1</name>
    <dbReference type="NCBI Taxonomy" id="2609280"/>
    <lineage>
        <taxon>Bacteria</taxon>
        <taxon>Pseudomonadati</taxon>
        <taxon>Pseudomonadota</taxon>
        <taxon>Betaproteobacteria</taxon>
        <taxon>Burkholderiales</taxon>
        <taxon>Oxalobacteraceae</taxon>
        <taxon>Telluria group</taxon>
        <taxon>Massilia</taxon>
    </lineage>
</organism>
<gene>
    <name evidence="1" type="ORF">F1735_01070</name>
</gene>
<dbReference type="RefSeq" id="WP_167235193.1">
    <property type="nucleotide sequence ID" value="NZ_WHJF01000002.1"/>
</dbReference>
<name>A0ABX0MKB2_9BURK</name>
<evidence type="ECO:0000313" key="2">
    <source>
        <dbReference type="Proteomes" id="UP000610594"/>
    </source>
</evidence>
<dbReference type="EMBL" id="WHJF01000002">
    <property type="protein sequence ID" value="NHZ60913.1"/>
    <property type="molecule type" value="Genomic_DNA"/>
</dbReference>
<protein>
    <submittedName>
        <fullName evidence="1">Uncharacterized protein</fullName>
    </submittedName>
</protein>
<keyword evidence="2" id="KW-1185">Reference proteome</keyword>
<proteinExistence type="predicted"/>
<sequence>MKIHIASDLHQRFASLGVSLDRLVDAFEKWKSDPDGRQTLVFGRDIANTGSRYVRHVHMIPVNLVDDLAVWKNIYAKNKKFKSNRPQLSDRYLIYADGGRYGYLIIDMINDPGAHEIWTARFKRVRDEWEEIASDFVCLGKIP</sequence>
<comment type="caution">
    <text evidence="1">The sequence shown here is derived from an EMBL/GenBank/DDBJ whole genome shotgun (WGS) entry which is preliminary data.</text>
</comment>
<reference evidence="1 2" key="1">
    <citation type="submission" date="2019-10" db="EMBL/GenBank/DDBJ databases">
        <title>Taxonomy of Antarctic Massilia spp.: description of Massilia rubra sp. nov., Massilia aquatica sp. nov., Massilia mucilaginosa sp. nov., Massilia frigida sp. nov. isolated from streams, lakes and regoliths.</title>
        <authorList>
            <person name="Holochova P."/>
            <person name="Sedlacek I."/>
            <person name="Kralova S."/>
            <person name="Maslanova I."/>
            <person name="Busse H.-J."/>
            <person name="Stankova E."/>
            <person name="Vrbovska V."/>
            <person name="Kovarovic V."/>
            <person name="Bartak M."/>
            <person name="Svec P."/>
            <person name="Pantucek R."/>
        </authorList>
    </citation>
    <scope>NUCLEOTIDE SEQUENCE [LARGE SCALE GENOMIC DNA]</scope>
    <source>
        <strain evidence="1 2">CCM 8694</strain>
    </source>
</reference>
<accession>A0ABX0MKB2</accession>
<dbReference type="Proteomes" id="UP000610594">
    <property type="component" value="Unassembled WGS sequence"/>
</dbReference>